<dbReference type="AlphaFoldDB" id="A0A942Z7J6"/>
<dbReference type="Proteomes" id="UP000724672">
    <property type="component" value="Unassembled WGS sequence"/>
</dbReference>
<reference evidence="1" key="1">
    <citation type="submission" date="2019-12" db="EMBL/GenBank/DDBJ databases">
        <title>Clostridiaceae gen. nov. sp. nov., isolated from sediment in Xinjiang, China.</title>
        <authorList>
            <person name="Zhang R."/>
        </authorList>
    </citation>
    <scope>NUCLEOTIDE SEQUENCE</scope>
    <source>
        <strain evidence="1">D2Q-11</strain>
    </source>
</reference>
<dbReference type="EMBL" id="WSFT01000053">
    <property type="protein sequence ID" value="MBS4539631.1"/>
    <property type="molecule type" value="Genomic_DNA"/>
</dbReference>
<evidence type="ECO:0000313" key="1">
    <source>
        <dbReference type="EMBL" id="MBS4539631.1"/>
    </source>
</evidence>
<protein>
    <submittedName>
        <fullName evidence="1">DUF3189 family protein</fullName>
    </submittedName>
</protein>
<dbReference type="InterPro" id="IPR021525">
    <property type="entry name" value="DUF3189"/>
</dbReference>
<organism evidence="1 2">
    <name type="scientific">Anaeromonas frigoriresistens</name>
    <dbReference type="NCBI Taxonomy" id="2683708"/>
    <lineage>
        <taxon>Bacteria</taxon>
        <taxon>Bacillati</taxon>
        <taxon>Bacillota</taxon>
        <taxon>Tissierellia</taxon>
        <taxon>Tissierellales</taxon>
        <taxon>Thermohalobacteraceae</taxon>
        <taxon>Anaeromonas</taxon>
    </lineage>
</organism>
<sequence>MHIIYHCVGGTHSSAIAAAIHLGMLPNDKKPQLNELMDFPFFDKLKKDQQGRILLRGIDEKGNQVYTISRQFAPELVIPAIIDSYTIAGGNLDNLLLIDTMPAVNLLMKIGGFSSRRLHLVSFGRPIVAKGTLQAYEDLIKIVKDTKSKMI</sequence>
<gene>
    <name evidence="1" type="ORF">GOQ27_14245</name>
</gene>
<dbReference type="RefSeq" id="WP_203367553.1">
    <property type="nucleotide sequence ID" value="NZ_WSFT01000053.1"/>
</dbReference>
<evidence type="ECO:0000313" key="2">
    <source>
        <dbReference type="Proteomes" id="UP000724672"/>
    </source>
</evidence>
<name>A0A942Z7J6_9FIRM</name>
<comment type="caution">
    <text evidence="1">The sequence shown here is derived from an EMBL/GenBank/DDBJ whole genome shotgun (WGS) entry which is preliminary data.</text>
</comment>
<keyword evidence="2" id="KW-1185">Reference proteome</keyword>
<proteinExistence type="predicted"/>
<dbReference type="Pfam" id="PF11385">
    <property type="entry name" value="DUF3189"/>
    <property type="match status" value="1"/>
</dbReference>
<accession>A0A942Z7J6</accession>